<accession>A0ABX4YLZ9</accession>
<evidence type="ECO:0000313" key="7">
    <source>
        <dbReference type="EMBL" id="PNV76284.1"/>
    </source>
</evidence>
<evidence type="ECO:0000256" key="4">
    <source>
        <dbReference type="ARBA" id="ARBA00022989"/>
    </source>
</evidence>
<keyword evidence="4 6" id="KW-1133">Transmembrane helix</keyword>
<feature type="transmembrane region" description="Helical" evidence="6">
    <location>
        <begin position="29"/>
        <end position="48"/>
    </location>
</feature>
<dbReference type="InterPro" id="IPR052363">
    <property type="entry name" value="LPS_export_LptC"/>
</dbReference>
<evidence type="ECO:0000256" key="3">
    <source>
        <dbReference type="ARBA" id="ARBA00022692"/>
    </source>
</evidence>
<dbReference type="Pfam" id="PF06835">
    <property type="entry name" value="LptC"/>
    <property type="match status" value="1"/>
</dbReference>
<evidence type="ECO:0000256" key="1">
    <source>
        <dbReference type="ARBA" id="ARBA00022475"/>
    </source>
</evidence>
<dbReference type="NCBIfam" id="TIGR04409">
    <property type="entry name" value="LptC_YrbK"/>
    <property type="match status" value="1"/>
</dbReference>
<reference evidence="7" key="1">
    <citation type="submission" date="2018-01" db="EMBL/GenBank/DDBJ databases">
        <title>Genomic characterization of Leptospira inadai serogroup Lyme isolated from captured rat in Brazil and comparative analysis with human reference strain.</title>
        <authorList>
            <person name="Moreno L.Z."/>
            <person name="Loureiro A.P."/>
            <person name="Miraglia F."/>
            <person name="Kremer F.S."/>
            <person name="Eslabao M.R."/>
            <person name="Dellagostin O.A."/>
            <person name="Lilenbaum W."/>
            <person name="Moreno A.M."/>
        </authorList>
    </citation>
    <scope>NUCLEOTIDE SEQUENCE [LARGE SCALE GENOMIC DNA]</scope>
    <source>
        <strain evidence="7">M34/99</strain>
    </source>
</reference>
<dbReference type="Proteomes" id="UP000094669">
    <property type="component" value="Unassembled WGS sequence"/>
</dbReference>
<evidence type="ECO:0000313" key="8">
    <source>
        <dbReference type="Proteomes" id="UP000094669"/>
    </source>
</evidence>
<organism evidence="7 8">
    <name type="scientific">Leptospira inadai serovar Lyme</name>
    <dbReference type="NCBI Taxonomy" id="293084"/>
    <lineage>
        <taxon>Bacteria</taxon>
        <taxon>Pseudomonadati</taxon>
        <taxon>Spirochaetota</taxon>
        <taxon>Spirochaetia</taxon>
        <taxon>Leptospirales</taxon>
        <taxon>Leptospiraceae</taxon>
        <taxon>Leptospira</taxon>
    </lineage>
</organism>
<protein>
    <submittedName>
        <fullName evidence="7">LPS export ABC transporter periplasmic protein LptC</fullName>
    </submittedName>
</protein>
<proteinExistence type="predicted"/>
<dbReference type="Gene3D" id="2.60.450.10">
    <property type="entry name" value="Lipopolysaccharide (LPS) transport protein A like domain"/>
    <property type="match status" value="1"/>
</dbReference>
<dbReference type="InterPro" id="IPR010664">
    <property type="entry name" value="LipoPS_assembly_LptC-rel"/>
</dbReference>
<name>A0ABX4YLZ9_9LEPT</name>
<evidence type="ECO:0000256" key="6">
    <source>
        <dbReference type="SAM" id="Phobius"/>
    </source>
</evidence>
<evidence type="ECO:0000256" key="5">
    <source>
        <dbReference type="ARBA" id="ARBA00023136"/>
    </source>
</evidence>
<dbReference type="PANTHER" id="PTHR37481:SF1">
    <property type="entry name" value="LIPOPOLYSACCHARIDE EXPORT SYSTEM PROTEIN LPTC"/>
    <property type="match status" value="1"/>
</dbReference>
<dbReference type="PANTHER" id="PTHR37481">
    <property type="entry name" value="LIPOPOLYSACCHARIDE EXPORT SYSTEM PROTEIN LPTC"/>
    <property type="match status" value="1"/>
</dbReference>
<keyword evidence="8" id="KW-1185">Reference proteome</keyword>
<keyword evidence="1" id="KW-1003">Cell membrane</keyword>
<keyword evidence="3 6" id="KW-0812">Transmembrane</keyword>
<gene>
    <name evidence="7" type="primary">lptC</name>
    <name evidence="7" type="ORF">BES34_004605</name>
</gene>
<comment type="caution">
    <text evidence="7">The sequence shown here is derived from an EMBL/GenBank/DDBJ whole genome shotgun (WGS) entry which is preliminary data.</text>
</comment>
<sequence length="216" mass="23978">MTGLGQSGGTLKFQLAFLKNLDSETVQKYRMFGGIAAGIGLIVIFFLVTGKKEAKYTRVENEKESGATISFRNFERDQYDENGILIWKLKAEESYVFVGDGRTVFYVVDFDQYENGKFKSKLTGDKGEINHMSKLMVLNGNIHLRTDEGRTLSAKSLEYNTESKKLSSDEEVVVEADGTKIRGIGLRADKDLNKFTILHPTAITQGGSNPLSSAPE</sequence>
<evidence type="ECO:0000256" key="2">
    <source>
        <dbReference type="ARBA" id="ARBA00022519"/>
    </source>
</evidence>
<keyword evidence="2" id="KW-0997">Cell inner membrane</keyword>
<dbReference type="EMBL" id="MCRM02000003">
    <property type="protein sequence ID" value="PNV76284.1"/>
    <property type="molecule type" value="Genomic_DNA"/>
</dbReference>
<keyword evidence="5 6" id="KW-0472">Membrane</keyword>
<dbReference type="InterPro" id="IPR026265">
    <property type="entry name" value="LptC"/>
</dbReference>